<proteinExistence type="predicted"/>
<protein>
    <recommendedName>
        <fullName evidence="1">Putative zinc-finger domain-containing protein</fullName>
    </recommendedName>
</protein>
<dbReference type="AlphaFoldDB" id="A0A381NTW9"/>
<dbReference type="Pfam" id="PF13490">
    <property type="entry name" value="zf-HC2"/>
    <property type="match status" value="1"/>
</dbReference>
<sequence>VSNAIKRFFENGEFDCDDVVNHSSAYTDNDLKPGLRPAFQAHLSKCGPYQAFVGTLSSTIGALGKLPGISAPSALKQSLIDRISRKT</sequence>
<feature type="non-terminal residue" evidence="2">
    <location>
        <position position="1"/>
    </location>
</feature>
<organism evidence="2">
    <name type="scientific">marine metagenome</name>
    <dbReference type="NCBI Taxonomy" id="408172"/>
    <lineage>
        <taxon>unclassified sequences</taxon>
        <taxon>metagenomes</taxon>
        <taxon>ecological metagenomes</taxon>
    </lineage>
</organism>
<gene>
    <name evidence="2" type="ORF">METZ01_LOCUS10919</name>
</gene>
<accession>A0A381NTW9</accession>
<reference evidence="2" key="1">
    <citation type="submission" date="2018-05" db="EMBL/GenBank/DDBJ databases">
        <authorList>
            <person name="Lanie J.A."/>
            <person name="Ng W.-L."/>
            <person name="Kazmierczak K.M."/>
            <person name="Andrzejewski T.M."/>
            <person name="Davidsen T.M."/>
            <person name="Wayne K.J."/>
            <person name="Tettelin H."/>
            <person name="Glass J.I."/>
            <person name="Rusch D."/>
            <person name="Podicherti R."/>
            <person name="Tsui H.-C.T."/>
            <person name="Winkler M.E."/>
        </authorList>
    </citation>
    <scope>NUCLEOTIDE SEQUENCE</scope>
</reference>
<dbReference type="Gene3D" id="1.10.10.1320">
    <property type="entry name" value="Anti-sigma factor, zinc-finger domain"/>
    <property type="match status" value="1"/>
</dbReference>
<dbReference type="EMBL" id="UINC01000595">
    <property type="protein sequence ID" value="SUZ58065.1"/>
    <property type="molecule type" value="Genomic_DNA"/>
</dbReference>
<dbReference type="InterPro" id="IPR027383">
    <property type="entry name" value="Znf_put"/>
</dbReference>
<evidence type="ECO:0000259" key="1">
    <source>
        <dbReference type="Pfam" id="PF13490"/>
    </source>
</evidence>
<feature type="domain" description="Putative zinc-finger" evidence="1">
    <location>
        <begin position="16"/>
        <end position="47"/>
    </location>
</feature>
<name>A0A381NTW9_9ZZZZ</name>
<evidence type="ECO:0000313" key="2">
    <source>
        <dbReference type="EMBL" id="SUZ58065.1"/>
    </source>
</evidence>
<dbReference type="InterPro" id="IPR041916">
    <property type="entry name" value="Anti_sigma_zinc_sf"/>
</dbReference>